<sequence length="254" mass="27797">MNAIAEKNSILRCEDIEVSYGAFKAVSNVSYDFKPGLLYGLIGPNGAGKTTLMNALSGRAKLSKGRVFLNDQEITGKSPHARTWAGLGRSFQITQIFAEMTVFENLRLAAQAHRFRLQPFWRPVGKFKEIANDAERVLSEIGLEGFGHVNAGSLSHGDQRALEIGLALLSEPKVLLLDEPLAGVGHDVVETAVELIRKVSQGRTVLLIEHNMDVVMEISDEIIVMLAGEVLASGEAETIKRDPRVRTAYLGEEE</sequence>
<dbReference type="GO" id="GO:0015807">
    <property type="term" value="P:L-amino acid transport"/>
    <property type="evidence" value="ECO:0007669"/>
    <property type="project" value="TreeGrafter"/>
</dbReference>
<evidence type="ECO:0000256" key="4">
    <source>
        <dbReference type="ARBA" id="ARBA00022840"/>
    </source>
</evidence>
<evidence type="ECO:0000313" key="7">
    <source>
        <dbReference type="EMBL" id="MZR32371.1"/>
    </source>
</evidence>
<comment type="similarity">
    <text evidence="1">Belongs to the ABC transporter superfamily.</text>
</comment>
<evidence type="ECO:0000259" key="6">
    <source>
        <dbReference type="PROSITE" id="PS50893"/>
    </source>
</evidence>
<dbReference type="InterPro" id="IPR003593">
    <property type="entry name" value="AAA+_ATPase"/>
</dbReference>
<dbReference type="RefSeq" id="WP_161317044.1">
    <property type="nucleotide sequence ID" value="NZ_WTUW01000009.1"/>
</dbReference>
<keyword evidence="3" id="KW-0547">Nucleotide-binding</keyword>
<dbReference type="SMART" id="SM00382">
    <property type="entry name" value="AAA"/>
    <property type="match status" value="1"/>
</dbReference>
<dbReference type="Gene3D" id="3.40.50.300">
    <property type="entry name" value="P-loop containing nucleotide triphosphate hydrolases"/>
    <property type="match status" value="1"/>
</dbReference>
<dbReference type="GO" id="GO:0005524">
    <property type="term" value="F:ATP binding"/>
    <property type="evidence" value="ECO:0007669"/>
    <property type="project" value="UniProtKB-KW"/>
</dbReference>
<feature type="domain" description="ABC transporter" evidence="6">
    <location>
        <begin position="11"/>
        <end position="252"/>
    </location>
</feature>
<dbReference type="PROSITE" id="PS50893">
    <property type="entry name" value="ABC_TRANSPORTER_2"/>
    <property type="match status" value="1"/>
</dbReference>
<evidence type="ECO:0000256" key="3">
    <source>
        <dbReference type="ARBA" id="ARBA00022741"/>
    </source>
</evidence>
<dbReference type="CDD" id="cd03219">
    <property type="entry name" value="ABC_Mj1267_LivG_branched"/>
    <property type="match status" value="1"/>
</dbReference>
<keyword evidence="5" id="KW-0029">Amino-acid transport</keyword>
<accession>A0A6L8WBG0</accession>
<dbReference type="PANTHER" id="PTHR43820:SF4">
    <property type="entry name" value="HIGH-AFFINITY BRANCHED-CHAIN AMINO ACID TRANSPORT ATP-BINDING PROTEIN LIVF"/>
    <property type="match status" value="1"/>
</dbReference>
<dbReference type="InterPro" id="IPR027417">
    <property type="entry name" value="P-loop_NTPase"/>
</dbReference>
<evidence type="ECO:0000256" key="1">
    <source>
        <dbReference type="ARBA" id="ARBA00005417"/>
    </source>
</evidence>
<comment type="caution">
    <text evidence="7">The sequence shown here is derived from an EMBL/GenBank/DDBJ whole genome shotgun (WGS) entry which is preliminary data.</text>
</comment>
<protein>
    <submittedName>
        <fullName evidence="7">ATP-binding cassette domain-containing protein</fullName>
    </submittedName>
</protein>
<proteinExistence type="inferred from homology"/>
<reference evidence="7 8" key="1">
    <citation type="submission" date="2019-12" db="EMBL/GenBank/DDBJ databases">
        <title>Snethiella sp. nov. sp. isolated from sea sand.</title>
        <authorList>
            <person name="Kim J."/>
            <person name="Jeong S.E."/>
            <person name="Jung H.S."/>
            <person name="Jeon C.O."/>
        </authorList>
    </citation>
    <scope>NUCLEOTIDE SEQUENCE [LARGE SCALE GENOMIC DNA]</scope>
    <source>
        <strain evidence="7 8">DP05</strain>
    </source>
</reference>
<dbReference type="InterPro" id="IPR052156">
    <property type="entry name" value="BCAA_Transport_ATP-bd_LivF"/>
</dbReference>
<keyword evidence="8" id="KW-1185">Reference proteome</keyword>
<dbReference type="EMBL" id="WTUW01000009">
    <property type="protein sequence ID" value="MZR32371.1"/>
    <property type="molecule type" value="Genomic_DNA"/>
</dbReference>
<dbReference type="PROSITE" id="PS00211">
    <property type="entry name" value="ABC_TRANSPORTER_1"/>
    <property type="match status" value="1"/>
</dbReference>
<gene>
    <name evidence="7" type="ORF">GQE98_17155</name>
</gene>
<evidence type="ECO:0000256" key="2">
    <source>
        <dbReference type="ARBA" id="ARBA00022448"/>
    </source>
</evidence>
<dbReference type="GO" id="GO:0016887">
    <property type="term" value="F:ATP hydrolysis activity"/>
    <property type="evidence" value="ECO:0007669"/>
    <property type="project" value="InterPro"/>
</dbReference>
<dbReference type="Pfam" id="PF00005">
    <property type="entry name" value="ABC_tran"/>
    <property type="match status" value="1"/>
</dbReference>
<dbReference type="InterPro" id="IPR032823">
    <property type="entry name" value="BCA_ABC_TP_C"/>
</dbReference>
<dbReference type="InterPro" id="IPR003439">
    <property type="entry name" value="ABC_transporter-like_ATP-bd"/>
</dbReference>
<dbReference type="Proteomes" id="UP000476030">
    <property type="component" value="Unassembled WGS sequence"/>
</dbReference>
<keyword evidence="4 7" id="KW-0067">ATP-binding</keyword>
<dbReference type="Pfam" id="PF12399">
    <property type="entry name" value="BCA_ABC_TP_C"/>
    <property type="match status" value="1"/>
</dbReference>
<dbReference type="PANTHER" id="PTHR43820">
    <property type="entry name" value="HIGH-AFFINITY BRANCHED-CHAIN AMINO ACID TRANSPORT ATP-BINDING PROTEIN LIVF"/>
    <property type="match status" value="1"/>
</dbReference>
<dbReference type="GO" id="GO:0015658">
    <property type="term" value="F:branched-chain amino acid transmembrane transporter activity"/>
    <property type="evidence" value="ECO:0007669"/>
    <property type="project" value="TreeGrafter"/>
</dbReference>
<organism evidence="7 8">
    <name type="scientific">Sneathiella litorea</name>
    <dbReference type="NCBI Taxonomy" id="2606216"/>
    <lineage>
        <taxon>Bacteria</taxon>
        <taxon>Pseudomonadati</taxon>
        <taxon>Pseudomonadota</taxon>
        <taxon>Alphaproteobacteria</taxon>
        <taxon>Sneathiellales</taxon>
        <taxon>Sneathiellaceae</taxon>
        <taxon>Sneathiella</taxon>
    </lineage>
</organism>
<keyword evidence="2" id="KW-0813">Transport</keyword>
<evidence type="ECO:0000256" key="5">
    <source>
        <dbReference type="ARBA" id="ARBA00022970"/>
    </source>
</evidence>
<dbReference type="AlphaFoldDB" id="A0A6L8WBG0"/>
<name>A0A6L8WBG0_9PROT</name>
<evidence type="ECO:0000313" key="8">
    <source>
        <dbReference type="Proteomes" id="UP000476030"/>
    </source>
</evidence>
<dbReference type="InterPro" id="IPR017871">
    <property type="entry name" value="ABC_transporter-like_CS"/>
</dbReference>
<dbReference type="SUPFAM" id="SSF52540">
    <property type="entry name" value="P-loop containing nucleoside triphosphate hydrolases"/>
    <property type="match status" value="1"/>
</dbReference>